<dbReference type="InterPro" id="IPR002300">
    <property type="entry name" value="aa-tRNA-synth_Ia"/>
</dbReference>
<evidence type="ECO:0000256" key="2">
    <source>
        <dbReference type="ARBA" id="ARBA00013164"/>
    </source>
</evidence>
<evidence type="ECO:0000256" key="4">
    <source>
        <dbReference type="ARBA" id="ARBA00022741"/>
    </source>
</evidence>
<dbReference type="EMBL" id="CP019471">
    <property type="protein sequence ID" value="UQC75044.1"/>
    <property type="molecule type" value="Genomic_DNA"/>
</dbReference>
<dbReference type="SUPFAM" id="SSF50677">
    <property type="entry name" value="ValRS/IleRS/LeuRS editing domain"/>
    <property type="match status" value="1"/>
</dbReference>
<dbReference type="InterPro" id="IPR004493">
    <property type="entry name" value="Leu-tRNA-synth_Ia_arc/euk"/>
</dbReference>
<dbReference type="InterPro" id="IPR014729">
    <property type="entry name" value="Rossmann-like_a/b/a_fold"/>
</dbReference>
<comment type="similarity">
    <text evidence="1">Belongs to the class-I aminoacyl-tRNA synthetase family.</text>
</comment>
<feature type="domain" description="Aminoacyl-tRNA synthetase class Ia" evidence="11">
    <location>
        <begin position="285"/>
        <end position="858"/>
    </location>
</feature>
<dbReference type="RefSeq" id="XP_049136692.1">
    <property type="nucleotide sequence ID" value="XM_049280735.1"/>
</dbReference>
<dbReference type="GO" id="GO:0006429">
    <property type="term" value="P:leucyl-tRNA aminoacylation"/>
    <property type="evidence" value="ECO:0007669"/>
    <property type="project" value="InterPro"/>
</dbReference>
<dbReference type="AlphaFoldDB" id="A0A9Q8SD49"/>
<keyword evidence="7" id="KW-0030">Aminoacyl-tRNA synthetase</keyword>
<evidence type="ECO:0000259" key="13">
    <source>
        <dbReference type="Pfam" id="PF24810"/>
    </source>
</evidence>
<reference evidence="14" key="1">
    <citation type="journal article" date="2021" name="Mol. Plant Microbe Interact.">
        <title>Complete Genome Sequence of the Plant-Pathogenic Fungus Colletotrichum lupini.</title>
        <authorList>
            <person name="Baroncelli R."/>
            <person name="Pensec F."/>
            <person name="Da Lio D."/>
            <person name="Boufleur T."/>
            <person name="Vicente I."/>
            <person name="Sarrocco S."/>
            <person name="Picot A."/>
            <person name="Baraldi E."/>
            <person name="Sukno S."/>
            <person name="Thon M."/>
            <person name="Le Floch G."/>
        </authorList>
    </citation>
    <scope>NUCLEOTIDE SEQUENCE</scope>
    <source>
        <strain evidence="14">IMI 504893</strain>
    </source>
</reference>
<evidence type="ECO:0000313" key="14">
    <source>
        <dbReference type="EMBL" id="UQC75044.1"/>
    </source>
</evidence>
<keyword evidence="4" id="KW-0547">Nucleotide-binding</keyword>
<proteinExistence type="inferred from homology"/>
<comment type="catalytic activity">
    <reaction evidence="9">
        <text>tRNA(Leu) + L-leucine + ATP = L-leucyl-tRNA(Leu) + AMP + diphosphate</text>
        <dbReference type="Rhea" id="RHEA:11688"/>
        <dbReference type="Rhea" id="RHEA-COMP:9613"/>
        <dbReference type="Rhea" id="RHEA-COMP:9622"/>
        <dbReference type="ChEBI" id="CHEBI:30616"/>
        <dbReference type="ChEBI" id="CHEBI:33019"/>
        <dbReference type="ChEBI" id="CHEBI:57427"/>
        <dbReference type="ChEBI" id="CHEBI:78442"/>
        <dbReference type="ChEBI" id="CHEBI:78494"/>
        <dbReference type="ChEBI" id="CHEBI:456215"/>
        <dbReference type="EC" id="6.1.1.4"/>
    </reaction>
</comment>
<feature type="domain" description="Leucine--tRNA ligase RagD-binding" evidence="13">
    <location>
        <begin position="1046"/>
        <end position="1100"/>
    </location>
</feature>
<dbReference type="FunFam" id="3.90.740.10:FF:000001">
    <property type="entry name" value="Leucine--tRNA ligase, cytoplasmic"/>
    <property type="match status" value="1"/>
</dbReference>
<dbReference type="Gene3D" id="3.40.50.620">
    <property type="entry name" value="HUPs"/>
    <property type="match status" value="1"/>
</dbReference>
<keyword evidence="6" id="KW-0648">Protein biosynthesis</keyword>
<evidence type="ECO:0000256" key="3">
    <source>
        <dbReference type="ARBA" id="ARBA00022598"/>
    </source>
</evidence>
<dbReference type="GO" id="GO:0004823">
    <property type="term" value="F:leucine-tRNA ligase activity"/>
    <property type="evidence" value="ECO:0007669"/>
    <property type="project" value="UniProtKB-EC"/>
</dbReference>
<keyword evidence="15" id="KW-1185">Reference proteome</keyword>
<gene>
    <name evidence="14" type="ORF">CLUP02_01697</name>
</gene>
<evidence type="ECO:0000256" key="10">
    <source>
        <dbReference type="SAM" id="MobiDB-lite"/>
    </source>
</evidence>
<dbReference type="Proteomes" id="UP000830671">
    <property type="component" value="Chromosome 1"/>
</dbReference>
<name>A0A9Q8SD49_9PEZI</name>
<dbReference type="InterPro" id="IPR009080">
    <property type="entry name" value="tRNAsynth_Ia_anticodon-bd"/>
</dbReference>
<evidence type="ECO:0000259" key="12">
    <source>
        <dbReference type="Pfam" id="PF08264"/>
    </source>
</evidence>
<evidence type="ECO:0000256" key="7">
    <source>
        <dbReference type="ARBA" id="ARBA00023146"/>
    </source>
</evidence>
<dbReference type="InterPro" id="IPR013155">
    <property type="entry name" value="M/V/L/I-tRNA-synth_anticd-bd"/>
</dbReference>
<dbReference type="GO" id="GO:0002161">
    <property type="term" value="F:aminoacyl-tRNA deacylase activity"/>
    <property type="evidence" value="ECO:0007669"/>
    <property type="project" value="InterPro"/>
</dbReference>
<protein>
    <recommendedName>
        <fullName evidence="2">leucine--tRNA ligase</fullName>
        <ecNumber evidence="2">6.1.1.4</ecNumber>
    </recommendedName>
    <alternativeName>
        <fullName evidence="8">Leucyl-tRNA synthetase</fullName>
    </alternativeName>
</protein>
<dbReference type="Pfam" id="PF08264">
    <property type="entry name" value="Anticodon_1"/>
    <property type="match status" value="1"/>
</dbReference>
<dbReference type="Gene3D" id="3.90.740.10">
    <property type="entry name" value="Valyl/Leucyl/Isoleucyl-tRNA synthetase, editing domain"/>
    <property type="match status" value="1"/>
</dbReference>
<dbReference type="Pfam" id="PF00133">
    <property type="entry name" value="tRNA-synt_1"/>
    <property type="match status" value="2"/>
</dbReference>
<evidence type="ECO:0000256" key="8">
    <source>
        <dbReference type="ARBA" id="ARBA00030520"/>
    </source>
</evidence>
<keyword evidence="5" id="KW-0067">ATP-binding</keyword>
<evidence type="ECO:0000256" key="1">
    <source>
        <dbReference type="ARBA" id="ARBA00005594"/>
    </source>
</evidence>
<dbReference type="EC" id="6.1.1.4" evidence="2"/>
<evidence type="ECO:0000256" key="5">
    <source>
        <dbReference type="ARBA" id="ARBA00022840"/>
    </source>
</evidence>
<organism evidence="14 15">
    <name type="scientific">Colletotrichum lupini</name>
    <dbReference type="NCBI Taxonomy" id="145971"/>
    <lineage>
        <taxon>Eukaryota</taxon>
        <taxon>Fungi</taxon>
        <taxon>Dikarya</taxon>
        <taxon>Ascomycota</taxon>
        <taxon>Pezizomycotina</taxon>
        <taxon>Sordariomycetes</taxon>
        <taxon>Hypocreomycetidae</taxon>
        <taxon>Glomerellales</taxon>
        <taxon>Glomerellaceae</taxon>
        <taxon>Colletotrichum</taxon>
        <taxon>Colletotrichum acutatum species complex</taxon>
    </lineage>
</organism>
<sequence>MYKADLEVSSPATISKEHQRQRDIERDSQFPAQESPSNHIIRIGPGIGLAYLPSPTIPDRIEREPAIMANEAAKALEALQVSKTKELKGTEKRDFLISLEKKYQRKWSEDKIFEVDAPSTKEVPLHSITAAELREQQPKWMGCMAFPYMNGRLHAGHLFSVSKVEFAAGVARMQGKRALFPMGWHATGMPIKAVADKLKNEVAWFGRDFEGYKEEEVVVDEKPTDAKEAREDITKFSTKKSKANAKTIKAKYQFQIMEAMGIPRQEIHLFADASYWLDFFPPLAQEDLTSLGFRIDWRRSFITTEANPYFDAFVRWQMIRLKELNKIKFGKRYTIYSIKDGQPCMDHDRAEGEGVGPQEYTGLKMKVLEWAPKAEEALKSQLPADANVFLIPATLRPETMYGQNAVFVSPKITYGVFKATEKDYYVMTERAARNMAYQGLFLAEGVVDETAKIDGSALIGTRVNAPFSVHKDGVRVLPMESILPTKGTGVVTSVPSDSPADWVMTMDLRKKAAYYGIEQGWAELEIISIIDTPSGDMIAKTLVEQLKIASPKDTVQLDKAKETAYSEGFYKGTMNIGEFKGESVESAKPKVRQSLIDQGLAFVYSEPERKVVSRSADDCIVSLMDQWYLDYGEESWKKTALDWVENTDGKGLNTFSPETKNAFQGVLNWLNQWACARSYGLGSKLPWDPQFLVESLSDSTIYMAYYTIAPYLHKDIFGREQGTGAIAPEQMKDEVWDYVFCRRELDDKLLAECKIPKETLESMRRSFEYFYPLDLRSSGKDLIGNHLTFFLYIHLAIFSPEYWPKGIRTNGHLMLNGEKMSKSTGNFMTLQDVARKFGADAARIGLADAGDTNGDSNFEEDVANQAILRLHTLREWCDDVVKNKSELRTGEYNFFDKVFNNEMNVIAKEAIHQYSETAYKLALKAAFYDFNNALSFYRESSALSKMHVDLVLRYIELQALLLAVIAPHWSESVWVEILGKPTSIQQATFPEIPETDAALTAARKYISVTASNVNSAESLQLKKKAKGKETSFDPKKPKKLTIFMSEKFPQWQQAYIDLLKEMWNPETKSVDDKALNGKISKMGEMKKAMPFVQGLKRRLQMGEPASAVLERKLAFDEKAVLVDMIEGLKRSANLVEVKIIAVEEGGKKGTDLVTGAVEESLAPNAEGAVPGAPNFLFANVESS</sequence>
<feature type="compositionally biased region" description="Basic and acidic residues" evidence="10">
    <location>
        <begin position="15"/>
        <end position="28"/>
    </location>
</feature>
<feature type="domain" description="Aminoacyl-tRNA synthetase class Ia" evidence="11">
    <location>
        <begin position="132"/>
        <end position="201"/>
    </location>
</feature>
<dbReference type="KEGG" id="clup:CLUP02_01697"/>
<feature type="domain" description="Methionyl/Valyl/Leucyl/Isoleucyl-tRNA synthetase anticodon-binding" evidence="12">
    <location>
        <begin position="896"/>
        <end position="1023"/>
    </location>
</feature>
<dbReference type="GeneID" id="73335745"/>
<dbReference type="InterPro" id="IPR055416">
    <property type="entry name" value="RBD_LARS1"/>
</dbReference>
<dbReference type="SUPFAM" id="SSF47323">
    <property type="entry name" value="Anticodon-binding domain of a subclass of class I aminoacyl-tRNA synthetases"/>
    <property type="match status" value="1"/>
</dbReference>
<keyword evidence="3" id="KW-0436">Ligase</keyword>
<dbReference type="InterPro" id="IPR009008">
    <property type="entry name" value="Val/Leu/Ile-tRNA-synth_edit"/>
</dbReference>
<dbReference type="Pfam" id="PF24810">
    <property type="entry name" value="RBD_LARS1"/>
    <property type="match status" value="1"/>
</dbReference>
<evidence type="ECO:0000256" key="6">
    <source>
        <dbReference type="ARBA" id="ARBA00022917"/>
    </source>
</evidence>
<dbReference type="NCBIfam" id="NF008957">
    <property type="entry name" value="PRK12300.1"/>
    <property type="match status" value="1"/>
</dbReference>
<accession>A0A9Q8SD49</accession>
<dbReference type="SUPFAM" id="SSF52374">
    <property type="entry name" value="Nucleotidylyl transferase"/>
    <property type="match status" value="1"/>
</dbReference>
<evidence type="ECO:0000259" key="11">
    <source>
        <dbReference type="Pfam" id="PF00133"/>
    </source>
</evidence>
<feature type="region of interest" description="Disordered" evidence="10">
    <location>
        <begin position="1"/>
        <end position="38"/>
    </location>
</feature>
<evidence type="ECO:0000313" key="15">
    <source>
        <dbReference type="Proteomes" id="UP000830671"/>
    </source>
</evidence>
<dbReference type="PANTHER" id="PTHR45794">
    <property type="entry name" value="LEUCYL-TRNA SYNTHETASE"/>
    <property type="match status" value="1"/>
</dbReference>
<dbReference type="PANTHER" id="PTHR45794:SF1">
    <property type="entry name" value="LEUCINE--TRNA LIGASE, CYTOPLASMIC"/>
    <property type="match status" value="1"/>
</dbReference>
<dbReference type="NCBIfam" id="TIGR00395">
    <property type="entry name" value="leuS_arch"/>
    <property type="match status" value="1"/>
</dbReference>
<dbReference type="GO" id="GO:0005524">
    <property type="term" value="F:ATP binding"/>
    <property type="evidence" value="ECO:0007669"/>
    <property type="project" value="UniProtKB-KW"/>
</dbReference>
<evidence type="ECO:0000256" key="9">
    <source>
        <dbReference type="ARBA" id="ARBA00047469"/>
    </source>
</evidence>